<feature type="domain" description="Peptidase M13 C-terminal" evidence="7">
    <location>
        <begin position="506"/>
        <end position="700"/>
    </location>
</feature>
<comment type="caution">
    <text evidence="9">The sequence shown here is derived from an EMBL/GenBank/DDBJ whole genome shotgun (WGS) entry which is preliminary data.</text>
</comment>
<sequence length="702" mass="80030">MAPCIKTASSLLHSINMNVDPCSDFYQYTCGNWIKDTVIPEELAGFGILEVESKKHKERFRMILDGSYTDLLSATASKSSFLLDDEENIKIDKKNFKLVKNYYKSCLDIEINSDNVLTDFFKDISTINLEITSLEQQNLSFRITQKTMDIISYPKSDGVVIEVGGLFTIEISPDEYNKKKMSILLYPPSEFVDADIAPLKDQGSEKLFELTSSLFGVSNKTERDRNRLTWLTDADLDILSDDKIYSVIDDAVTVQNRLFKLYKKRSDEIIYTYTVDTITDLFPFISWSDIFSSNIPKGRDISQLTIQMTNIDYFNELNYFSNVNDPSRAINKDAIKNYLVIHKLWQDAPKLDPELRKIAPDSPFQTRSSLCIDKVFDNLGFLSGRFYSMIASHGETDRLRLELIANNIKASLGNRIQHADWLDEPTRQSAIKKLNKMNQSISYSINSPDERSPTEMYAYMRGMKQDAESFYENEKSVMKWTLQTYWDTLCREMSPNEWIGITAPQVIVVSVAFAQKPNYDQSYPDYLNYGGIGQTLAHEYSHAFDDYGSQYDEFGAERNWWSKSTKEKYAKKTQCFVDQYSKATITDENGKKYTVDGSLTLGENIADNEGLSATYDAYLNSKATGNGYNPILPGLQQFSSEALFFINAGRSFCSKPLRGTIKDSLTDEHAPDSVRANKVFQNNVDFAKIFNCPVGRTVNTNL</sequence>
<gene>
    <name evidence="9" type="ORF">MFLAVUS_008066</name>
</gene>
<evidence type="ECO:0000313" key="9">
    <source>
        <dbReference type="EMBL" id="GAA5814567.1"/>
    </source>
</evidence>
<evidence type="ECO:0000256" key="5">
    <source>
        <dbReference type="ARBA" id="ARBA00022833"/>
    </source>
</evidence>
<dbReference type="PANTHER" id="PTHR11733:SF240">
    <property type="entry name" value="GH14155P-RELATED"/>
    <property type="match status" value="1"/>
</dbReference>
<dbReference type="Pfam" id="PF05649">
    <property type="entry name" value="Peptidase_M13_N"/>
    <property type="match status" value="1"/>
</dbReference>
<dbReference type="Gene3D" id="3.40.390.10">
    <property type="entry name" value="Collagenase (Catalytic Domain)"/>
    <property type="match status" value="1"/>
</dbReference>
<dbReference type="EMBL" id="BAABUK010000021">
    <property type="protein sequence ID" value="GAA5814567.1"/>
    <property type="molecule type" value="Genomic_DNA"/>
</dbReference>
<dbReference type="PANTHER" id="PTHR11733">
    <property type="entry name" value="ZINC METALLOPROTEASE FAMILY M13 NEPRILYSIN-RELATED"/>
    <property type="match status" value="1"/>
</dbReference>
<keyword evidence="10" id="KW-1185">Reference proteome</keyword>
<dbReference type="Gene3D" id="1.10.1380.10">
    <property type="entry name" value="Neutral endopeptidase , domain2"/>
    <property type="match status" value="1"/>
</dbReference>
<dbReference type="InterPro" id="IPR000718">
    <property type="entry name" value="Peptidase_M13"/>
</dbReference>
<protein>
    <recommendedName>
        <fullName evidence="11">Zincin</fullName>
    </recommendedName>
</protein>
<evidence type="ECO:0000256" key="3">
    <source>
        <dbReference type="ARBA" id="ARBA00022723"/>
    </source>
</evidence>
<dbReference type="InterPro" id="IPR024079">
    <property type="entry name" value="MetalloPept_cat_dom_sf"/>
</dbReference>
<dbReference type="Proteomes" id="UP001473302">
    <property type="component" value="Unassembled WGS sequence"/>
</dbReference>
<dbReference type="InterPro" id="IPR042089">
    <property type="entry name" value="Peptidase_M13_dom_2"/>
</dbReference>
<organism evidence="9 10">
    <name type="scientific">Mucor flavus</name>
    <dbReference type="NCBI Taxonomy" id="439312"/>
    <lineage>
        <taxon>Eukaryota</taxon>
        <taxon>Fungi</taxon>
        <taxon>Fungi incertae sedis</taxon>
        <taxon>Mucoromycota</taxon>
        <taxon>Mucoromycotina</taxon>
        <taxon>Mucoromycetes</taxon>
        <taxon>Mucorales</taxon>
        <taxon>Mucorineae</taxon>
        <taxon>Mucoraceae</taxon>
        <taxon>Mucor</taxon>
    </lineage>
</organism>
<evidence type="ECO:0000256" key="2">
    <source>
        <dbReference type="ARBA" id="ARBA00022670"/>
    </source>
</evidence>
<dbReference type="Pfam" id="PF01431">
    <property type="entry name" value="Peptidase_M13"/>
    <property type="match status" value="1"/>
</dbReference>
<accession>A0ABP9Z618</accession>
<dbReference type="InterPro" id="IPR018497">
    <property type="entry name" value="Peptidase_M13_C"/>
</dbReference>
<evidence type="ECO:0000256" key="6">
    <source>
        <dbReference type="ARBA" id="ARBA00023049"/>
    </source>
</evidence>
<keyword evidence="5" id="KW-0862">Zinc</keyword>
<comment type="cofactor">
    <cofactor evidence="1">
        <name>Zn(2+)</name>
        <dbReference type="ChEBI" id="CHEBI:29105"/>
    </cofactor>
</comment>
<dbReference type="SUPFAM" id="SSF55486">
    <property type="entry name" value="Metalloproteases ('zincins'), catalytic domain"/>
    <property type="match status" value="1"/>
</dbReference>
<evidence type="ECO:0000259" key="8">
    <source>
        <dbReference type="Pfam" id="PF05649"/>
    </source>
</evidence>
<evidence type="ECO:0000256" key="4">
    <source>
        <dbReference type="ARBA" id="ARBA00022801"/>
    </source>
</evidence>
<keyword evidence="3" id="KW-0479">Metal-binding</keyword>
<keyword evidence="4" id="KW-0378">Hydrolase</keyword>
<dbReference type="PRINTS" id="PR00786">
    <property type="entry name" value="NEPRILYSIN"/>
</dbReference>
<keyword evidence="2" id="KW-0645">Protease</keyword>
<keyword evidence="6" id="KW-0482">Metalloprotease</keyword>
<evidence type="ECO:0008006" key="11">
    <source>
        <dbReference type="Google" id="ProtNLM"/>
    </source>
</evidence>
<name>A0ABP9Z618_9FUNG</name>
<dbReference type="InterPro" id="IPR008753">
    <property type="entry name" value="Peptidase_M13_N"/>
</dbReference>
<evidence type="ECO:0000313" key="10">
    <source>
        <dbReference type="Proteomes" id="UP001473302"/>
    </source>
</evidence>
<reference evidence="9 10" key="1">
    <citation type="submission" date="2024-04" db="EMBL/GenBank/DDBJ databases">
        <title>genome sequences of Mucor flavus KT1a and Helicostylum pulchrum KT1b strains isolated from the surface of a dry-aged beef.</title>
        <authorList>
            <person name="Toyotome T."/>
            <person name="Hosono M."/>
            <person name="Torimaru M."/>
            <person name="Fukuda K."/>
            <person name="Mikami N."/>
        </authorList>
    </citation>
    <scope>NUCLEOTIDE SEQUENCE [LARGE SCALE GENOMIC DNA]</scope>
    <source>
        <strain evidence="9 10">KT1a</strain>
    </source>
</reference>
<dbReference type="PROSITE" id="PS51885">
    <property type="entry name" value="NEPRILYSIN"/>
    <property type="match status" value="1"/>
</dbReference>
<feature type="domain" description="Peptidase M13 N-terminal" evidence="8">
    <location>
        <begin position="21"/>
        <end position="443"/>
    </location>
</feature>
<evidence type="ECO:0000259" key="7">
    <source>
        <dbReference type="Pfam" id="PF01431"/>
    </source>
</evidence>
<evidence type="ECO:0000256" key="1">
    <source>
        <dbReference type="ARBA" id="ARBA00001947"/>
    </source>
</evidence>
<dbReference type="CDD" id="cd08662">
    <property type="entry name" value="M13"/>
    <property type="match status" value="1"/>
</dbReference>
<proteinExistence type="predicted"/>